<dbReference type="PROSITE" id="PS00463">
    <property type="entry name" value="ZN2_CY6_FUNGAL_1"/>
    <property type="match status" value="1"/>
</dbReference>
<keyword evidence="9" id="KW-1185">Reference proteome</keyword>
<protein>
    <recommendedName>
        <fullName evidence="7">Zn(2)-C6 fungal-type domain-containing protein</fullName>
    </recommendedName>
</protein>
<evidence type="ECO:0000313" key="9">
    <source>
        <dbReference type="Proteomes" id="UP000319257"/>
    </source>
</evidence>
<accession>A0A507AFX8</accession>
<keyword evidence="2" id="KW-0805">Transcription regulation</keyword>
<dbReference type="GO" id="GO:0000981">
    <property type="term" value="F:DNA-binding transcription factor activity, RNA polymerase II-specific"/>
    <property type="evidence" value="ECO:0007669"/>
    <property type="project" value="InterPro"/>
</dbReference>
<sequence>MDARIDHTPLSAREQGGKACTNCARVKCKCIVRADGHGCERCHRLNKPCVPSSPARKRGPKRNTASRSARLEKKLDDLVSFLQSGKALSGSSAAAKGTLESEDDEVQDDADTSPTLTENTRVGPLSANLNNVYADEPNPEEAESCLHTFREEMMPILPYIYIEPDQSAAELRQRYPFLWLNIMSVASQSPRIRNSLASQARGIIFEKIVSDGVRSVDMLLGVLTYLCWVHLFPMDKYFASMTSQIAISLIFDLGLQAPPPEHPHKVGQHIKAKGFGPCQVIRKERTDEDRRAVLGAFVITSMTSHSFRSADGLRWSPYLDECLNYLARTSTVPQDQDLIAQVRTQLMINQVRYSHSSTSGVEVPKAYVDALQTQLDKMLSTGNGAGNVSQENPAMLRLYHFAVLMIHEPILLKPASSSNDPDLGRFHVYQRCTDSIKSWLEMFFSVPRDHLPYLPCSNYCQLYYAMGFLYRISTLKVPGWDPATSKKMVDLMPTLDKVIDNFERAKEEAALRSPESGTHEIFWFGIQKFLALKTVWQCEMAQQPPGGEDGPALPAADMAMSAAEGNSPLFSMDPTLLPLDSALFPMMPSFFDDLSWQ</sequence>
<dbReference type="OrthoDB" id="1600564at2759"/>
<gene>
    <name evidence="8" type="ORF">E0L32_010042</name>
</gene>
<reference evidence="8 9" key="1">
    <citation type="submission" date="2019-06" db="EMBL/GenBank/DDBJ databases">
        <title>Draft genome sequence of the filamentous fungus Phialemoniopsis curvata isolated from diesel fuel.</title>
        <authorList>
            <person name="Varaljay V.A."/>
            <person name="Lyon W.J."/>
            <person name="Crouch A.L."/>
            <person name="Drake C.E."/>
            <person name="Hollomon J.M."/>
            <person name="Nadeau L.J."/>
            <person name="Nunn H.S."/>
            <person name="Stevenson B.S."/>
            <person name="Bojanowski C.L."/>
            <person name="Crookes-Goodson W.J."/>
        </authorList>
    </citation>
    <scope>NUCLEOTIDE SEQUENCE [LARGE SCALE GENOMIC DNA]</scope>
    <source>
        <strain evidence="8 9">D216</strain>
    </source>
</reference>
<feature type="domain" description="Zn(2)-C6 fungal-type" evidence="7">
    <location>
        <begin position="19"/>
        <end position="49"/>
    </location>
</feature>
<dbReference type="GO" id="GO:0008270">
    <property type="term" value="F:zinc ion binding"/>
    <property type="evidence" value="ECO:0007669"/>
    <property type="project" value="InterPro"/>
</dbReference>
<organism evidence="8 9">
    <name type="scientific">Thyridium curvatum</name>
    <dbReference type="NCBI Taxonomy" id="1093900"/>
    <lineage>
        <taxon>Eukaryota</taxon>
        <taxon>Fungi</taxon>
        <taxon>Dikarya</taxon>
        <taxon>Ascomycota</taxon>
        <taxon>Pezizomycotina</taxon>
        <taxon>Sordariomycetes</taxon>
        <taxon>Sordariomycetidae</taxon>
        <taxon>Thyridiales</taxon>
        <taxon>Thyridiaceae</taxon>
        <taxon>Thyridium</taxon>
    </lineage>
</organism>
<dbReference type="STRING" id="1093900.A0A507AFX8"/>
<dbReference type="AlphaFoldDB" id="A0A507AFX8"/>
<feature type="region of interest" description="Disordered" evidence="6">
    <location>
        <begin position="50"/>
        <end position="70"/>
    </location>
</feature>
<dbReference type="InterPro" id="IPR036864">
    <property type="entry name" value="Zn2-C6_fun-type_DNA-bd_sf"/>
</dbReference>
<dbReference type="Proteomes" id="UP000319257">
    <property type="component" value="Unassembled WGS sequence"/>
</dbReference>
<keyword evidence="4" id="KW-0804">Transcription</keyword>
<evidence type="ECO:0000256" key="6">
    <source>
        <dbReference type="SAM" id="MobiDB-lite"/>
    </source>
</evidence>
<dbReference type="InterPro" id="IPR001138">
    <property type="entry name" value="Zn2Cys6_DnaBD"/>
</dbReference>
<evidence type="ECO:0000259" key="7">
    <source>
        <dbReference type="PROSITE" id="PS00463"/>
    </source>
</evidence>
<dbReference type="GO" id="GO:0005634">
    <property type="term" value="C:nucleus"/>
    <property type="evidence" value="ECO:0007669"/>
    <property type="project" value="UniProtKB-SubCell"/>
</dbReference>
<name>A0A507AFX8_9PEZI</name>
<evidence type="ECO:0000313" key="8">
    <source>
        <dbReference type="EMBL" id="TPX08555.1"/>
    </source>
</evidence>
<evidence type="ECO:0000256" key="1">
    <source>
        <dbReference type="ARBA" id="ARBA00004123"/>
    </source>
</evidence>
<dbReference type="PANTHER" id="PTHR31845:SF32">
    <property type="entry name" value="MISCELLANEOUS ZN(II)2CYS6 TRANSCRIPTION FACTOR (EUROFUNG)-RELATED"/>
    <property type="match status" value="1"/>
</dbReference>
<evidence type="ECO:0000256" key="5">
    <source>
        <dbReference type="ARBA" id="ARBA00023242"/>
    </source>
</evidence>
<comment type="subcellular location">
    <subcellularLocation>
        <location evidence="1">Nucleus</location>
    </subcellularLocation>
</comment>
<dbReference type="RefSeq" id="XP_030990266.1">
    <property type="nucleotide sequence ID" value="XM_031132616.1"/>
</dbReference>
<dbReference type="GO" id="GO:0000976">
    <property type="term" value="F:transcription cis-regulatory region binding"/>
    <property type="evidence" value="ECO:0007669"/>
    <property type="project" value="TreeGrafter"/>
</dbReference>
<comment type="caution">
    <text evidence="8">The sequence shown here is derived from an EMBL/GenBank/DDBJ whole genome shotgun (WGS) entry which is preliminary data.</text>
</comment>
<dbReference type="GeneID" id="41977489"/>
<dbReference type="Gene3D" id="4.10.240.10">
    <property type="entry name" value="Zn(2)-C6 fungal-type DNA-binding domain"/>
    <property type="match status" value="1"/>
</dbReference>
<dbReference type="SUPFAM" id="SSF57701">
    <property type="entry name" value="Zn2/Cys6 DNA-binding domain"/>
    <property type="match status" value="1"/>
</dbReference>
<dbReference type="CDD" id="cd12148">
    <property type="entry name" value="fungal_TF_MHR"/>
    <property type="match status" value="1"/>
</dbReference>
<keyword evidence="5" id="KW-0539">Nucleus</keyword>
<proteinExistence type="predicted"/>
<evidence type="ECO:0000256" key="3">
    <source>
        <dbReference type="ARBA" id="ARBA00023125"/>
    </source>
</evidence>
<evidence type="ECO:0000256" key="4">
    <source>
        <dbReference type="ARBA" id="ARBA00023163"/>
    </source>
</evidence>
<dbReference type="EMBL" id="SKBQ01000077">
    <property type="protein sequence ID" value="TPX08555.1"/>
    <property type="molecule type" value="Genomic_DNA"/>
</dbReference>
<feature type="compositionally biased region" description="Acidic residues" evidence="6">
    <location>
        <begin position="100"/>
        <end position="111"/>
    </location>
</feature>
<dbReference type="InterPro" id="IPR051089">
    <property type="entry name" value="prtT"/>
</dbReference>
<feature type="region of interest" description="Disordered" evidence="6">
    <location>
        <begin position="92"/>
        <end position="137"/>
    </location>
</feature>
<keyword evidence="3" id="KW-0238">DNA-binding</keyword>
<dbReference type="InParanoid" id="A0A507AFX8"/>
<evidence type="ECO:0000256" key="2">
    <source>
        <dbReference type="ARBA" id="ARBA00023015"/>
    </source>
</evidence>
<dbReference type="PANTHER" id="PTHR31845">
    <property type="entry name" value="FINGER DOMAIN PROTEIN, PUTATIVE-RELATED"/>
    <property type="match status" value="1"/>
</dbReference>